<keyword evidence="4 7" id="KW-0812">Transmembrane</keyword>
<feature type="transmembrane region" description="Helical" evidence="7">
    <location>
        <begin position="94"/>
        <end position="117"/>
    </location>
</feature>
<keyword evidence="3" id="KW-1003">Cell membrane</keyword>
<organism evidence="8 9">
    <name type="scientific">Candidatus Aphodenecus pullistercoris</name>
    <dbReference type="NCBI Taxonomy" id="2840669"/>
    <lineage>
        <taxon>Bacteria</taxon>
        <taxon>Pseudomonadati</taxon>
        <taxon>Spirochaetota</taxon>
        <taxon>Spirochaetia</taxon>
        <taxon>Spirochaetales</taxon>
        <taxon>Candidatus Aphodenecus</taxon>
    </lineage>
</organism>
<accession>A0A9D9E8G2</accession>
<evidence type="ECO:0000313" key="9">
    <source>
        <dbReference type="Proteomes" id="UP000823633"/>
    </source>
</evidence>
<evidence type="ECO:0000256" key="3">
    <source>
        <dbReference type="ARBA" id="ARBA00022475"/>
    </source>
</evidence>
<dbReference type="Proteomes" id="UP000823633">
    <property type="component" value="Unassembled WGS sequence"/>
</dbReference>
<feature type="transmembrane region" description="Helical" evidence="7">
    <location>
        <begin position="348"/>
        <end position="368"/>
    </location>
</feature>
<evidence type="ECO:0000256" key="4">
    <source>
        <dbReference type="ARBA" id="ARBA00022692"/>
    </source>
</evidence>
<feature type="transmembrane region" description="Helical" evidence="7">
    <location>
        <begin position="169"/>
        <end position="188"/>
    </location>
</feature>
<evidence type="ECO:0000256" key="6">
    <source>
        <dbReference type="ARBA" id="ARBA00023136"/>
    </source>
</evidence>
<feature type="transmembrane region" description="Helical" evidence="7">
    <location>
        <begin position="388"/>
        <end position="410"/>
    </location>
</feature>
<comment type="subcellular location">
    <subcellularLocation>
        <location evidence="1">Cell membrane</location>
        <topology evidence="1">Multi-pass membrane protein</topology>
    </subcellularLocation>
</comment>
<feature type="transmembrane region" description="Helical" evidence="7">
    <location>
        <begin position="416"/>
        <end position="439"/>
    </location>
</feature>
<dbReference type="AlphaFoldDB" id="A0A9D9E8G2"/>
<feature type="transmembrane region" description="Helical" evidence="7">
    <location>
        <begin position="16"/>
        <end position="37"/>
    </location>
</feature>
<gene>
    <name evidence="8" type="ORF">IAC42_04945</name>
</gene>
<dbReference type="Pfam" id="PF01554">
    <property type="entry name" value="MatE"/>
    <property type="match status" value="2"/>
</dbReference>
<protein>
    <submittedName>
        <fullName evidence="8">MATE family efflux transporter</fullName>
    </submittedName>
</protein>
<feature type="transmembrane region" description="Helical" evidence="7">
    <location>
        <begin position="137"/>
        <end position="157"/>
    </location>
</feature>
<keyword evidence="6 7" id="KW-0472">Membrane</keyword>
<feature type="transmembrane region" description="Helical" evidence="7">
    <location>
        <begin position="49"/>
        <end position="73"/>
    </location>
</feature>
<keyword evidence="5 7" id="KW-1133">Transmembrane helix</keyword>
<dbReference type="GO" id="GO:0042910">
    <property type="term" value="F:xenobiotic transmembrane transporter activity"/>
    <property type="evidence" value="ECO:0007669"/>
    <property type="project" value="InterPro"/>
</dbReference>
<comment type="caution">
    <text evidence="8">The sequence shown here is derived from an EMBL/GenBank/DDBJ whole genome shotgun (WGS) entry which is preliminary data.</text>
</comment>
<dbReference type="InterPro" id="IPR002528">
    <property type="entry name" value="MATE_fam"/>
</dbReference>
<dbReference type="PANTHER" id="PTHR43823">
    <property type="entry name" value="SPORULATION PROTEIN YKVU"/>
    <property type="match status" value="1"/>
</dbReference>
<dbReference type="PANTHER" id="PTHR43823:SF3">
    <property type="entry name" value="MULTIDRUG EXPORT PROTEIN MEPA"/>
    <property type="match status" value="1"/>
</dbReference>
<dbReference type="InterPro" id="IPR051327">
    <property type="entry name" value="MATE_MepA_subfamily"/>
</dbReference>
<dbReference type="GO" id="GO:0015297">
    <property type="term" value="F:antiporter activity"/>
    <property type="evidence" value="ECO:0007669"/>
    <property type="project" value="InterPro"/>
</dbReference>
<reference evidence="8" key="2">
    <citation type="journal article" date="2021" name="PeerJ">
        <title>Extensive microbial diversity within the chicken gut microbiome revealed by metagenomics and culture.</title>
        <authorList>
            <person name="Gilroy R."/>
            <person name="Ravi A."/>
            <person name="Getino M."/>
            <person name="Pursley I."/>
            <person name="Horton D.L."/>
            <person name="Alikhan N.F."/>
            <person name="Baker D."/>
            <person name="Gharbi K."/>
            <person name="Hall N."/>
            <person name="Watson M."/>
            <person name="Adriaenssens E.M."/>
            <person name="Foster-Nyarko E."/>
            <person name="Jarju S."/>
            <person name="Secka A."/>
            <person name="Antonio M."/>
            <person name="Oren A."/>
            <person name="Chaudhuri R.R."/>
            <person name="La Ragione R."/>
            <person name="Hildebrand F."/>
            <person name="Pallen M.J."/>
        </authorList>
    </citation>
    <scope>NUCLEOTIDE SEQUENCE</scope>
    <source>
        <strain evidence="8">11167</strain>
    </source>
</reference>
<evidence type="ECO:0000256" key="7">
    <source>
        <dbReference type="SAM" id="Phobius"/>
    </source>
</evidence>
<dbReference type="EMBL" id="JADIMU010000030">
    <property type="protein sequence ID" value="MBO8443089.1"/>
    <property type="molecule type" value="Genomic_DNA"/>
</dbReference>
<evidence type="ECO:0000256" key="2">
    <source>
        <dbReference type="ARBA" id="ARBA00022448"/>
    </source>
</evidence>
<reference evidence="8" key="1">
    <citation type="submission" date="2020-10" db="EMBL/GenBank/DDBJ databases">
        <authorList>
            <person name="Gilroy R."/>
        </authorList>
    </citation>
    <scope>NUCLEOTIDE SEQUENCE</scope>
    <source>
        <strain evidence="8">11167</strain>
    </source>
</reference>
<keyword evidence="2" id="KW-0813">Transport</keyword>
<evidence type="ECO:0000313" key="8">
    <source>
        <dbReference type="EMBL" id="MBO8443089.1"/>
    </source>
</evidence>
<feature type="transmembrane region" description="Helical" evidence="7">
    <location>
        <begin position="194"/>
        <end position="218"/>
    </location>
</feature>
<sequence>MTSSDKLFAHTSPGKIFLLAAIPGAVSMLASSLYQTLDGMFVGQGLGSTAFAAINLAMPFVIINFAVADLIGVGSSVPISISLGQGRRDDADQIFSSSVLMIIAASTVLGALMFLLAPALMTLMGAEGDFHRLATQYLRVYAAFSPVTTLVFATDNYMRICGKTQSSMWLNIFMSCCSATLEFLFIIVLGGGVWAAALGTCLSMAISLAIAIMPFILGRRNLRFVRPRITLAMVRRILANGTPNFLNNIAGRMTSIVMNMMLVRMGGQDAVSVYGTLMYADGLVQPVMYGMVDSLQPAIGYNWGAGKKSRVRAIEKCAIAAAVSVCAISFLVIHGIPELVVRIFVDESQTALLAMAIPALTVFSYAYLTRWISFTTQSFMLAIEKPHYAAAISISTACIFPLALLFLLQGFGLDGIWFNFAGSNILAAILSLLIVAKVWKEIRGKGLS</sequence>
<proteinExistence type="predicted"/>
<evidence type="ECO:0000256" key="1">
    <source>
        <dbReference type="ARBA" id="ARBA00004651"/>
    </source>
</evidence>
<dbReference type="PIRSF" id="PIRSF006603">
    <property type="entry name" value="DinF"/>
    <property type="match status" value="1"/>
</dbReference>
<dbReference type="GO" id="GO:0005886">
    <property type="term" value="C:plasma membrane"/>
    <property type="evidence" value="ECO:0007669"/>
    <property type="project" value="UniProtKB-SubCell"/>
</dbReference>
<name>A0A9D9E8G2_9SPIR</name>
<evidence type="ECO:0000256" key="5">
    <source>
        <dbReference type="ARBA" id="ARBA00022989"/>
    </source>
</evidence>
<feature type="transmembrane region" description="Helical" evidence="7">
    <location>
        <begin position="317"/>
        <end position="336"/>
    </location>
</feature>
<dbReference type="InterPro" id="IPR048279">
    <property type="entry name" value="MdtK-like"/>
</dbReference>